<organism evidence="1 2">
    <name type="scientific">Hygrophoropsis aurantiaca</name>
    <dbReference type="NCBI Taxonomy" id="72124"/>
    <lineage>
        <taxon>Eukaryota</taxon>
        <taxon>Fungi</taxon>
        <taxon>Dikarya</taxon>
        <taxon>Basidiomycota</taxon>
        <taxon>Agaricomycotina</taxon>
        <taxon>Agaricomycetes</taxon>
        <taxon>Agaricomycetidae</taxon>
        <taxon>Boletales</taxon>
        <taxon>Coniophorineae</taxon>
        <taxon>Hygrophoropsidaceae</taxon>
        <taxon>Hygrophoropsis</taxon>
    </lineage>
</organism>
<protein>
    <submittedName>
        <fullName evidence="1">Uncharacterized protein</fullName>
    </submittedName>
</protein>
<dbReference type="Proteomes" id="UP000790377">
    <property type="component" value="Unassembled WGS sequence"/>
</dbReference>
<reference evidence="1" key="1">
    <citation type="journal article" date="2021" name="New Phytol.">
        <title>Evolutionary innovations through gain and loss of genes in the ectomycorrhizal Boletales.</title>
        <authorList>
            <person name="Wu G."/>
            <person name="Miyauchi S."/>
            <person name="Morin E."/>
            <person name="Kuo A."/>
            <person name="Drula E."/>
            <person name="Varga T."/>
            <person name="Kohler A."/>
            <person name="Feng B."/>
            <person name="Cao Y."/>
            <person name="Lipzen A."/>
            <person name="Daum C."/>
            <person name="Hundley H."/>
            <person name="Pangilinan J."/>
            <person name="Johnson J."/>
            <person name="Barry K."/>
            <person name="LaButti K."/>
            <person name="Ng V."/>
            <person name="Ahrendt S."/>
            <person name="Min B."/>
            <person name="Choi I.G."/>
            <person name="Park H."/>
            <person name="Plett J.M."/>
            <person name="Magnuson J."/>
            <person name="Spatafora J.W."/>
            <person name="Nagy L.G."/>
            <person name="Henrissat B."/>
            <person name="Grigoriev I.V."/>
            <person name="Yang Z.L."/>
            <person name="Xu J."/>
            <person name="Martin F.M."/>
        </authorList>
    </citation>
    <scope>NUCLEOTIDE SEQUENCE</scope>
    <source>
        <strain evidence="1">ATCC 28755</strain>
    </source>
</reference>
<proteinExistence type="predicted"/>
<name>A0ACB7ZS26_9AGAM</name>
<evidence type="ECO:0000313" key="2">
    <source>
        <dbReference type="Proteomes" id="UP000790377"/>
    </source>
</evidence>
<comment type="caution">
    <text evidence="1">The sequence shown here is derived from an EMBL/GenBank/DDBJ whole genome shotgun (WGS) entry which is preliminary data.</text>
</comment>
<feature type="non-terminal residue" evidence="1">
    <location>
        <position position="1"/>
    </location>
</feature>
<dbReference type="EMBL" id="MU268852">
    <property type="protein sequence ID" value="KAH7903623.1"/>
    <property type="molecule type" value="Genomic_DNA"/>
</dbReference>
<evidence type="ECO:0000313" key="1">
    <source>
        <dbReference type="EMBL" id="KAH7903623.1"/>
    </source>
</evidence>
<keyword evidence="2" id="KW-1185">Reference proteome</keyword>
<gene>
    <name evidence="1" type="ORF">BJ138DRAFT_974941</name>
</gene>
<accession>A0ACB7ZS26</accession>
<sequence length="73" mass="8576">TKTPVCLFWQDPLECIEALFNNPLFHNKLDLVPRRVYRSEEHLVQVYSKWMTGDTTWDMQEHLPDGATLLGVM</sequence>
<feature type="non-terminal residue" evidence="1">
    <location>
        <position position="73"/>
    </location>
</feature>